<dbReference type="PANTHER" id="PTHR13822:SF10">
    <property type="entry name" value="ATP SYNTHASE EPSILON CHAIN, CHLOROPLASTIC"/>
    <property type="match status" value="1"/>
</dbReference>
<dbReference type="Gene3D" id="1.20.5.440">
    <property type="entry name" value="ATP synthase delta/epsilon subunit, C-terminal domain"/>
    <property type="match status" value="1"/>
</dbReference>
<dbReference type="HAMAP" id="MF_00530">
    <property type="entry name" value="ATP_synth_epsil_bac"/>
    <property type="match status" value="1"/>
</dbReference>
<feature type="coiled-coil region" evidence="13">
    <location>
        <begin position="83"/>
        <end position="134"/>
    </location>
</feature>
<dbReference type="InterPro" id="IPR020546">
    <property type="entry name" value="ATP_synth_F1_dsu/esu_N"/>
</dbReference>
<keyword evidence="16" id="KW-0378">Hydrolase</keyword>
<comment type="subunit">
    <text evidence="11 12">F-type ATPases have 2 components, CF(1) - the catalytic core - and CF(0) - the membrane proton channel. CF(1) has five subunits: alpha(3), beta(3), gamma(1), delta(1), epsilon(1). CF(0) has three main subunits: a, b and c.</text>
</comment>
<name>A0A0V8M4Q7_9CHLR</name>
<dbReference type="GO" id="GO:0045259">
    <property type="term" value="C:proton-transporting ATP synthase complex"/>
    <property type="evidence" value="ECO:0007669"/>
    <property type="project" value="UniProtKB-KW"/>
</dbReference>
<protein>
    <recommendedName>
        <fullName evidence="11">ATP synthase epsilon chain</fullName>
    </recommendedName>
    <alternativeName>
        <fullName evidence="11">ATP synthase F1 sector epsilon subunit</fullName>
    </alternativeName>
    <alternativeName>
        <fullName evidence="11">F-ATPase epsilon subunit</fullName>
    </alternativeName>
</protein>
<evidence type="ECO:0000256" key="10">
    <source>
        <dbReference type="ARBA" id="ARBA00023310"/>
    </source>
</evidence>
<evidence type="ECO:0000259" key="14">
    <source>
        <dbReference type="Pfam" id="PF00401"/>
    </source>
</evidence>
<reference evidence="16 17" key="1">
    <citation type="journal article" date="2015" name="Sci. Rep.">
        <title>A comparative genomics and reductive dehalogenase gene transcription study of two chloroethene-respiring bacteria, Dehalococcoides mccartyi strains MB and 11a.</title>
        <authorList>
            <person name="Low A."/>
            <person name="Shen Z."/>
            <person name="Cheng D."/>
            <person name="Rogers M.J."/>
            <person name="Lee P.K."/>
            <person name="He J."/>
        </authorList>
    </citation>
    <scope>NUCLEOTIDE SEQUENCE [LARGE SCALE GENOMIC DNA]</scope>
    <source>
        <strain evidence="16 17">MB</strain>
    </source>
</reference>
<comment type="similarity">
    <text evidence="3 11 12">Belongs to the ATPase epsilon chain family.</text>
</comment>
<evidence type="ECO:0000256" key="3">
    <source>
        <dbReference type="ARBA" id="ARBA00005712"/>
    </source>
</evidence>
<keyword evidence="6 11" id="KW-0375">Hydrogen ion transport</keyword>
<dbReference type="AlphaFoldDB" id="A0A0V8M4Q7"/>
<keyword evidence="4 11" id="KW-0813">Transport</keyword>
<dbReference type="EMBL" id="JGYD01000010">
    <property type="protein sequence ID" value="KSV18628.1"/>
    <property type="molecule type" value="Genomic_DNA"/>
</dbReference>
<dbReference type="GO" id="GO:0005886">
    <property type="term" value="C:plasma membrane"/>
    <property type="evidence" value="ECO:0007669"/>
    <property type="project" value="UniProtKB-SubCell"/>
</dbReference>
<evidence type="ECO:0000256" key="5">
    <source>
        <dbReference type="ARBA" id="ARBA00022475"/>
    </source>
</evidence>
<dbReference type="FunFam" id="2.60.15.10:FF:000001">
    <property type="entry name" value="ATP synthase epsilon chain"/>
    <property type="match status" value="1"/>
</dbReference>
<dbReference type="Gene3D" id="2.60.15.10">
    <property type="entry name" value="F0F1 ATP synthase delta/epsilon subunit, N-terminal"/>
    <property type="match status" value="1"/>
</dbReference>
<comment type="caution">
    <text evidence="16">The sequence shown here is derived from an EMBL/GenBank/DDBJ whole genome shotgun (WGS) entry which is preliminary data.</text>
</comment>
<dbReference type="GO" id="GO:0046933">
    <property type="term" value="F:proton-transporting ATP synthase activity, rotational mechanism"/>
    <property type="evidence" value="ECO:0007669"/>
    <property type="project" value="UniProtKB-UniRule"/>
</dbReference>
<evidence type="ECO:0000259" key="15">
    <source>
        <dbReference type="Pfam" id="PF02823"/>
    </source>
</evidence>
<keyword evidence="7 11" id="KW-0406">Ion transport</keyword>
<proteinExistence type="inferred from homology"/>
<evidence type="ECO:0000256" key="4">
    <source>
        <dbReference type="ARBA" id="ARBA00022448"/>
    </source>
</evidence>
<gene>
    <name evidence="11 16" type="primary">atpC</name>
    <name evidence="16" type="ORF">DA01_01250</name>
</gene>
<feature type="domain" description="ATP synthase epsilon subunit C-terminal" evidence="14">
    <location>
        <begin position="86"/>
        <end position="132"/>
    </location>
</feature>
<dbReference type="SUPFAM" id="SSF51344">
    <property type="entry name" value="Epsilon subunit of F1F0-ATP synthase N-terminal domain"/>
    <property type="match status" value="1"/>
</dbReference>
<dbReference type="PATRIC" id="fig|61435.5.peg.255"/>
<evidence type="ECO:0000256" key="2">
    <source>
        <dbReference type="ARBA" id="ARBA00004202"/>
    </source>
</evidence>
<evidence type="ECO:0000256" key="1">
    <source>
        <dbReference type="ARBA" id="ARBA00003543"/>
    </source>
</evidence>
<dbReference type="PANTHER" id="PTHR13822">
    <property type="entry name" value="ATP SYNTHASE DELTA/EPSILON CHAIN"/>
    <property type="match status" value="1"/>
</dbReference>
<dbReference type="Proteomes" id="UP000053577">
    <property type="component" value="Unassembled WGS sequence"/>
</dbReference>
<evidence type="ECO:0000256" key="13">
    <source>
        <dbReference type="SAM" id="Coils"/>
    </source>
</evidence>
<evidence type="ECO:0000256" key="7">
    <source>
        <dbReference type="ARBA" id="ARBA00023065"/>
    </source>
</evidence>
<accession>A0A0V8M4Q7</accession>
<sequence>MAKLKLDIVTAERSVFSEEVDLVVVPGIEGEMAILPHHAPLMTALQAGELKAKIGSEEYSMVVSGGFLEVRPDRVIVLADSAERAEEIDIARATEAKKRAEARMADKYEPGMLAAETEASLRRAMIRLKVAEKRRKRPSV</sequence>
<dbReference type="Pfam" id="PF02823">
    <property type="entry name" value="ATP-synt_DE_N"/>
    <property type="match status" value="1"/>
</dbReference>
<dbReference type="Pfam" id="PF00401">
    <property type="entry name" value="ATP-synt_DE"/>
    <property type="match status" value="1"/>
</dbReference>
<dbReference type="eggNOG" id="COG0355">
    <property type="taxonomic scope" value="Bacteria"/>
</dbReference>
<keyword evidence="13" id="KW-0175">Coiled coil</keyword>
<evidence type="ECO:0000256" key="12">
    <source>
        <dbReference type="RuleBase" id="RU003656"/>
    </source>
</evidence>
<dbReference type="OrthoDB" id="9804110at2"/>
<evidence type="ECO:0000313" key="16">
    <source>
        <dbReference type="EMBL" id="KSV18628.1"/>
    </source>
</evidence>
<dbReference type="InterPro" id="IPR036794">
    <property type="entry name" value="ATP_F1_dsu/esu_C_sf"/>
</dbReference>
<dbReference type="GO" id="GO:0016787">
    <property type="term" value="F:hydrolase activity"/>
    <property type="evidence" value="ECO:0007669"/>
    <property type="project" value="UniProtKB-KW"/>
</dbReference>
<dbReference type="InterPro" id="IPR001469">
    <property type="entry name" value="ATP_synth_F1_dsu/esu"/>
</dbReference>
<organism evidence="16 17">
    <name type="scientific">Dehalococcoides mccartyi</name>
    <dbReference type="NCBI Taxonomy" id="61435"/>
    <lineage>
        <taxon>Bacteria</taxon>
        <taxon>Bacillati</taxon>
        <taxon>Chloroflexota</taxon>
        <taxon>Dehalococcoidia</taxon>
        <taxon>Dehalococcoidales</taxon>
        <taxon>Dehalococcoidaceae</taxon>
        <taxon>Dehalococcoides</taxon>
    </lineage>
</organism>
<dbReference type="NCBIfam" id="TIGR01216">
    <property type="entry name" value="ATP_synt_epsi"/>
    <property type="match status" value="1"/>
</dbReference>
<evidence type="ECO:0000313" key="17">
    <source>
        <dbReference type="Proteomes" id="UP000053577"/>
    </source>
</evidence>
<keyword evidence="5 11" id="KW-1003">Cell membrane</keyword>
<keyword evidence="9 11" id="KW-0139">CF(1)</keyword>
<feature type="domain" description="ATP synthase F1 complex delta/epsilon subunit N-terminal" evidence="15">
    <location>
        <begin position="4"/>
        <end position="82"/>
    </location>
</feature>
<comment type="function">
    <text evidence="1 11">Produces ATP from ADP in the presence of a proton gradient across the membrane.</text>
</comment>
<dbReference type="SUPFAM" id="SSF46604">
    <property type="entry name" value="Epsilon subunit of F1F0-ATP synthase C-terminal domain"/>
    <property type="match status" value="1"/>
</dbReference>
<dbReference type="CDD" id="cd12152">
    <property type="entry name" value="F1-ATPase_delta"/>
    <property type="match status" value="1"/>
</dbReference>
<evidence type="ECO:0000256" key="9">
    <source>
        <dbReference type="ARBA" id="ARBA00023196"/>
    </source>
</evidence>
<evidence type="ECO:0000256" key="6">
    <source>
        <dbReference type="ARBA" id="ARBA00022781"/>
    </source>
</evidence>
<keyword evidence="8 11" id="KW-0472">Membrane</keyword>
<dbReference type="NCBIfam" id="NF009980">
    <property type="entry name" value="PRK13446.1"/>
    <property type="match status" value="1"/>
</dbReference>
<dbReference type="InterPro" id="IPR036771">
    <property type="entry name" value="ATPsynth_dsu/esu_N"/>
</dbReference>
<dbReference type="GO" id="GO:0005524">
    <property type="term" value="F:ATP binding"/>
    <property type="evidence" value="ECO:0007669"/>
    <property type="project" value="UniProtKB-UniRule"/>
</dbReference>
<evidence type="ECO:0000256" key="8">
    <source>
        <dbReference type="ARBA" id="ARBA00023136"/>
    </source>
</evidence>
<keyword evidence="10 11" id="KW-0066">ATP synthesis</keyword>
<comment type="subcellular location">
    <subcellularLocation>
        <location evidence="2 11">Cell membrane</location>
        <topology evidence="2 11">Peripheral membrane protein</topology>
    </subcellularLocation>
</comment>
<dbReference type="InterPro" id="IPR020547">
    <property type="entry name" value="ATP_synth_F1_esu_C"/>
</dbReference>
<dbReference type="RefSeq" id="WP_058292135.1">
    <property type="nucleotide sequence ID" value="NZ_JGYD01000010.1"/>
</dbReference>
<evidence type="ECO:0000256" key="11">
    <source>
        <dbReference type="HAMAP-Rule" id="MF_00530"/>
    </source>
</evidence>